<feature type="compositionally biased region" description="Polar residues" evidence="6">
    <location>
        <begin position="556"/>
        <end position="578"/>
    </location>
</feature>
<dbReference type="InterPro" id="IPR001606">
    <property type="entry name" value="ARID_dom"/>
</dbReference>
<keyword evidence="4" id="KW-0539">Nucleus</keyword>
<evidence type="ECO:0000313" key="10">
    <source>
        <dbReference type="WBParaSite" id="SPAL_0000433700.1"/>
    </source>
</evidence>
<dbReference type="InterPro" id="IPR016024">
    <property type="entry name" value="ARM-type_fold"/>
</dbReference>
<evidence type="ECO:0000313" key="9">
    <source>
        <dbReference type="Proteomes" id="UP000046392"/>
    </source>
</evidence>
<evidence type="ECO:0000256" key="5">
    <source>
        <dbReference type="PROSITE-ProRule" id="PRU00042"/>
    </source>
</evidence>
<feature type="domain" description="ARID" evidence="8">
    <location>
        <begin position="29"/>
        <end position="121"/>
    </location>
</feature>
<dbReference type="SUPFAM" id="SSF46774">
    <property type="entry name" value="ARID-like"/>
    <property type="match status" value="1"/>
</dbReference>
<evidence type="ECO:0000256" key="2">
    <source>
        <dbReference type="ARBA" id="ARBA00023015"/>
    </source>
</evidence>
<dbReference type="InterPro" id="IPR036388">
    <property type="entry name" value="WH-like_DNA-bd_sf"/>
</dbReference>
<feature type="compositionally biased region" description="Polar residues" evidence="6">
    <location>
        <begin position="807"/>
        <end position="816"/>
    </location>
</feature>
<dbReference type="Pfam" id="PF01388">
    <property type="entry name" value="ARID"/>
    <property type="match status" value="1"/>
</dbReference>
<dbReference type="STRING" id="174720.A0A0N5BEB4"/>
<feature type="region of interest" description="Disordered" evidence="6">
    <location>
        <begin position="126"/>
        <end position="145"/>
    </location>
</feature>
<keyword evidence="3" id="KW-0804">Transcription</keyword>
<feature type="region of interest" description="Disordered" evidence="6">
    <location>
        <begin position="756"/>
        <end position="818"/>
    </location>
</feature>
<dbReference type="PROSITE" id="PS50157">
    <property type="entry name" value="ZINC_FINGER_C2H2_2"/>
    <property type="match status" value="1"/>
</dbReference>
<evidence type="ECO:0000256" key="1">
    <source>
        <dbReference type="ARBA" id="ARBA00022853"/>
    </source>
</evidence>
<dbReference type="SUPFAM" id="SSF48371">
    <property type="entry name" value="ARM repeat"/>
    <property type="match status" value="1"/>
</dbReference>
<organism evidence="9 10">
    <name type="scientific">Strongyloides papillosus</name>
    <name type="common">Intestinal threadworm</name>
    <dbReference type="NCBI Taxonomy" id="174720"/>
    <lineage>
        <taxon>Eukaryota</taxon>
        <taxon>Metazoa</taxon>
        <taxon>Ecdysozoa</taxon>
        <taxon>Nematoda</taxon>
        <taxon>Chromadorea</taxon>
        <taxon>Rhabditida</taxon>
        <taxon>Tylenchina</taxon>
        <taxon>Panagrolaimomorpha</taxon>
        <taxon>Strongyloidoidea</taxon>
        <taxon>Strongyloididae</taxon>
        <taxon>Strongyloides</taxon>
    </lineage>
</organism>
<evidence type="ECO:0000256" key="3">
    <source>
        <dbReference type="ARBA" id="ARBA00023163"/>
    </source>
</evidence>
<dbReference type="Gene3D" id="1.10.150.60">
    <property type="entry name" value="ARID DNA-binding domain"/>
    <property type="match status" value="1"/>
</dbReference>
<evidence type="ECO:0000259" key="7">
    <source>
        <dbReference type="PROSITE" id="PS50157"/>
    </source>
</evidence>
<dbReference type="SMART" id="SM00355">
    <property type="entry name" value="ZnF_C2H2"/>
    <property type="match status" value="2"/>
</dbReference>
<feature type="compositionally biased region" description="Low complexity" evidence="6">
    <location>
        <begin position="541"/>
        <end position="555"/>
    </location>
</feature>
<evidence type="ECO:0000256" key="4">
    <source>
        <dbReference type="ARBA" id="ARBA00023242"/>
    </source>
</evidence>
<dbReference type="Proteomes" id="UP000046392">
    <property type="component" value="Unplaced"/>
</dbReference>
<dbReference type="InterPro" id="IPR052406">
    <property type="entry name" value="Chromatin_Remodeling_Comp"/>
</dbReference>
<feature type="compositionally biased region" description="Polar residues" evidence="6">
    <location>
        <begin position="784"/>
        <end position="798"/>
    </location>
</feature>
<evidence type="ECO:0000259" key="8">
    <source>
        <dbReference type="PROSITE" id="PS51011"/>
    </source>
</evidence>
<dbReference type="Gene3D" id="1.10.10.10">
    <property type="entry name" value="Winged helix-like DNA-binding domain superfamily/Winged helix DNA-binding domain"/>
    <property type="match status" value="1"/>
</dbReference>
<dbReference type="PANTHER" id="PTHR22970:SF14">
    <property type="entry name" value="AT-RICH INTERACTIVE DOMAIN-CONTAINING PROTEIN 2"/>
    <property type="match status" value="1"/>
</dbReference>
<dbReference type="WBParaSite" id="SPAL_0000433700.1">
    <property type="protein sequence ID" value="SPAL_0000433700.1"/>
    <property type="gene ID" value="SPAL_0000433700"/>
</dbReference>
<dbReference type="Gene3D" id="3.30.160.60">
    <property type="entry name" value="Classic Zinc Finger"/>
    <property type="match status" value="1"/>
</dbReference>
<dbReference type="PROSITE" id="PS51011">
    <property type="entry name" value="ARID"/>
    <property type="match status" value="1"/>
</dbReference>
<dbReference type="GO" id="GO:0008270">
    <property type="term" value="F:zinc ion binding"/>
    <property type="evidence" value="ECO:0007669"/>
    <property type="project" value="UniProtKB-KW"/>
</dbReference>
<dbReference type="AlphaFoldDB" id="A0A0N5BEB4"/>
<dbReference type="InterPro" id="IPR036431">
    <property type="entry name" value="ARID_dom_sf"/>
</dbReference>
<keyword evidence="1" id="KW-0156">Chromatin regulator</keyword>
<reference evidence="10" key="1">
    <citation type="submission" date="2017-02" db="UniProtKB">
        <authorList>
            <consortium name="WormBaseParasite"/>
        </authorList>
    </citation>
    <scope>IDENTIFICATION</scope>
</reference>
<dbReference type="SMART" id="SM01014">
    <property type="entry name" value="ARID"/>
    <property type="match status" value="1"/>
</dbReference>
<proteinExistence type="predicted"/>
<sequence>MPFGDSLNRKLLLDPIASYISQLSEEDHEKPEKDFFASYESFSKKKWGLKKKPQPYVNGTILNLYELYTIVKNFGGFMKVTNHELWPEVTKSLNLPGAVNETALIKYIYQRYLLYYEESENGLGETEVDLDENSSSNMGTRSRGRVYYSNSENPVSIEKAGNSNPSSMMTKNLGYIIGHGAENGPDYQKLMKHLLSGFENENVFARNLLSMMASPGPYHLKLQQCPILVDILLAKIGIFPVNDPVDYKSGFGEDYLTNWRHKEHCNFDTFWKESGIKEEYAIKLIERQDIMDSIIKYKNGAEVCGMRYDNDDLSFLYHPSIEMNENDPIYFRVLHTTKILRELSFDLDNRAILSKNRNLFTFVMCIAFSRYECLHQNVMDTLNNISEDLDLNDLLVYSNHFGCFMKLVKFCLLSKDRMKICVGLEILGNISAKEGNEFFVTDFLTNEKDVLEQISLLLVPMDVMSLTHTLETVYDLTTMGETVCDLFANENGVLKQLYALLTVEANKFGPCYIQGTKIIQYPPQLGNGQRVVRKFASTPMNRNNTTTNGQTPNQRMNQFTTPRSQIPSRPMTNTPIQTPSMPIRRPSRPDDPRMTSQSETPLPKINEDQDKINLTREWMNSSLRFDPTYESSIKRGKLYCDYVNHFNNKKMLSLNMKNFITLLRELFPKIRFTSEDGQANSCIVGIIQRTPGLSNNPPPQLMPNVTGPNNAELPNDHTALVKTIFNAHAEKEKMAALKTTGNEGVSRKRKLTNSYVSNSLESMRESASPEMAESLIDDGIDSRPPSSMGASNSNSEISSPLPKISNDMKTSMTSDSMDVLCDDSSSIKSTVNGTFGYDGNTENEHPVQEVHHTNGEITTSAPESILQQKLSQKSPSPSEYLDKIDSPICEWQDCGIIFPNASQLYYHIYKTHTVNEEMVCKWNNCERIVRNHWALLSHIHETHYKKPISEEAKHLRMKHGNKEYIEQILKSKWKEQENKKSYRIPVKNSFVPPYTECHKSTINGKVVMTPVFNDFTNVAEGPVTKSVRLTAALILRNIATYSKKGRSYLKRYENFISYMAFSKLEANSALSHYLYEIKDSIENSDNDENMLNEDNCVQEEVCES</sequence>
<dbReference type="SMART" id="SM00501">
    <property type="entry name" value="BRIGHT"/>
    <property type="match status" value="1"/>
</dbReference>
<protein>
    <submittedName>
        <fullName evidence="10">ARID domain-containing protein</fullName>
    </submittedName>
</protein>
<keyword evidence="2" id="KW-0805">Transcription regulation</keyword>
<dbReference type="GO" id="GO:0006325">
    <property type="term" value="P:chromatin organization"/>
    <property type="evidence" value="ECO:0007669"/>
    <property type="project" value="UniProtKB-KW"/>
</dbReference>
<name>A0A0N5BEB4_STREA</name>
<keyword evidence="5" id="KW-0862">Zinc</keyword>
<dbReference type="PROSITE" id="PS00028">
    <property type="entry name" value="ZINC_FINGER_C2H2_1"/>
    <property type="match status" value="1"/>
</dbReference>
<feature type="domain" description="C2H2-type" evidence="7">
    <location>
        <begin position="887"/>
        <end position="917"/>
    </location>
</feature>
<evidence type="ECO:0000256" key="6">
    <source>
        <dbReference type="SAM" id="MobiDB-lite"/>
    </source>
</evidence>
<keyword evidence="5" id="KW-0863">Zinc-finger</keyword>
<dbReference type="CDD" id="cd16100">
    <property type="entry name" value="ARID"/>
    <property type="match status" value="1"/>
</dbReference>
<feature type="region of interest" description="Disordered" evidence="6">
    <location>
        <begin position="539"/>
        <end position="604"/>
    </location>
</feature>
<keyword evidence="9" id="KW-1185">Reference proteome</keyword>
<dbReference type="GO" id="GO:0003677">
    <property type="term" value="F:DNA binding"/>
    <property type="evidence" value="ECO:0007669"/>
    <property type="project" value="InterPro"/>
</dbReference>
<keyword evidence="5" id="KW-0479">Metal-binding</keyword>
<dbReference type="InterPro" id="IPR013087">
    <property type="entry name" value="Znf_C2H2_type"/>
</dbReference>
<dbReference type="PANTHER" id="PTHR22970">
    <property type="entry name" value="AT-RICH INTERACTIVE DOMAIN-CONTAINING PROTEIN 2"/>
    <property type="match status" value="1"/>
</dbReference>
<accession>A0A0N5BEB4</accession>